<name>A0A6A4K0X5_APOLU</name>
<feature type="compositionally biased region" description="Basic and acidic residues" evidence="1">
    <location>
        <begin position="263"/>
        <end position="280"/>
    </location>
</feature>
<feature type="compositionally biased region" description="Basic and acidic residues" evidence="1">
    <location>
        <begin position="221"/>
        <end position="237"/>
    </location>
</feature>
<dbReference type="EMBL" id="WIXP02000003">
    <property type="protein sequence ID" value="KAF6213127.1"/>
    <property type="molecule type" value="Genomic_DNA"/>
</dbReference>
<protein>
    <submittedName>
        <fullName evidence="2">Uncharacterized protein</fullName>
    </submittedName>
</protein>
<evidence type="ECO:0000256" key="1">
    <source>
        <dbReference type="SAM" id="MobiDB-lite"/>
    </source>
</evidence>
<accession>A0A6A4K0X5</accession>
<feature type="region of interest" description="Disordered" evidence="1">
    <location>
        <begin position="125"/>
        <end position="280"/>
    </location>
</feature>
<evidence type="ECO:0000313" key="3">
    <source>
        <dbReference type="Proteomes" id="UP000466442"/>
    </source>
</evidence>
<keyword evidence="3" id="KW-1185">Reference proteome</keyword>
<gene>
    <name evidence="2" type="ORF">GE061_010842</name>
</gene>
<feature type="compositionally biased region" description="Polar residues" evidence="1">
    <location>
        <begin position="125"/>
        <end position="134"/>
    </location>
</feature>
<organism evidence="2 3">
    <name type="scientific">Apolygus lucorum</name>
    <name type="common">Small green plant bug</name>
    <name type="synonym">Lygocoris lucorum</name>
    <dbReference type="NCBI Taxonomy" id="248454"/>
    <lineage>
        <taxon>Eukaryota</taxon>
        <taxon>Metazoa</taxon>
        <taxon>Ecdysozoa</taxon>
        <taxon>Arthropoda</taxon>
        <taxon>Hexapoda</taxon>
        <taxon>Insecta</taxon>
        <taxon>Pterygota</taxon>
        <taxon>Neoptera</taxon>
        <taxon>Paraneoptera</taxon>
        <taxon>Hemiptera</taxon>
        <taxon>Heteroptera</taxon>
        <taxon>Panheteroptera</taxon>
        <taxon>Cimicomorpha</taxon>
        <taxon>Miridae</taxon>
        <taxon>Mirini</taxon>
        <taxon>Apolygus</taxon>
    </lineage>
</organism>
<proteinExistence type="predicted"/>
<feature type="region of interest" description="Disordered" evidence="1">
    <location>
        <begin position="345"/>
        <end position="368"/>
    </location>
</feature>
<feature type="compositionally biased region" description="Basic and acidic residues" evidence="1">
    <location>
        <begin position="578"/>
        <end position="591"/>
    </location>
</feature>
<feature type="compositionally biased region" description="Polar residues" evidence="1">
    <location>
        <begin position="166"/>
        <end position="182"/>
    </location>
</feature>
<feature type="compositionally biased region" description="Basic and acidic residues" evidence="1">
    <location>
        <begin position="141"/>
        <end position="150"/>
    </location>
</feature>
<comment type="caution">
    <text evidence="2">The sequence shown here is derived from an EMBL/GenBank/DDBJ whole genome shotgun (WGS) entry which is preliminary data.</text>
</comment>
<feature type="region of interest" description="Disordered" evidence="1">
    <location>
        <begin position="1"/>
        <end position="82"/>
    </location>
</feature>
<dbReference type="AlphaFoldDB" id="A0A6A4K0X5"/>
<evidence type="ECO:0000313" key="2">
    <source>
        <dbReference type="EMBL" id="KAF6213127.1"/>
    </source>
</evidence>
<dbReference type="Proteomes" id="UP000466442">
    <property type="component" value="Unassembled WGS sequence"/>
</dbReference>
<feature type="region of interest" description="Disordered" evidence="1">
    <location>
        <begin position="578"/>
        <end position="625"/>
    </location>
</feature>
<feature type="compositionally biased region" description="Basic and acidic residues" evidence="1">
    <location>
        <begin position="189"/>
        <end position="210"/>
    </location>
</feature>
<feature type="compositionally biased region" description="Basic residues" evidence="1">
    <location>
        <begin position="1"/>
        <end position="36"/>
    </location>
</feature>
<sequence>MSSKIHSVKTTKKKKKELHKKQSLPNKGIHRRNKLRTKVDEEASDSNGSSSMEYHFPLDYFTDSTEDSNETSSSNISQEFSDEDKLMTYYETKVRGSGLFELASDESSEGSDLPRRLKVMINGFRKQNFQSGENKNIPRKLPIEQTDKKPTICTSKRNTKGGNAAKTKNASKLDQNLLSKNFSRPHKNVPSEKRRIANNDQRKPPKDEAVVQKSSYPNRGPEWRNKPEESKTPRDLETGFDSFRQKPGRPPLMGLPGARSKTKSQDRPIKADGKERRNKIIEYLGQIDEAEKALQPSHLKGEEEDSSEAVDNITSREALLRKYGFELTSKDDLLRLGGAADRKRKRNKRKVLFPSSSSSSSGSDLTLDGNEIESTLKSFLGKGAEDIDVNEIIRHGRKWRNCLEEGECHCRPPNDKENERKKEDEDQKLKQFLDIFDGKDPPHHEYTREDLLKAHEKIGPWVHDKCKRLDKFIESGKYSPEYLLNIWDGRMSGDSSGDEPNFDKFRQEYNKKLNAHAEEGTTMPSEDRVPSLQENNWFLFPTPITRMYGKGETVDPKTPNSRATMEAIAIDLKRKREADRTKEYLEQRTFPEPHLYPRPIDLTKPEESSVKNPLLGLFTPRPANK</sequence>
<reference evidence="2" key="1">
    <citation type="journal article" date="2021" name="Mol. Ecol. Resour.">
        <title>Apolygus lucorum genome provides insights into omnivorousness and mesophyll feeding.</title>
        <authorList>
            <person name="Liu Y."/>
            <person name="Liu H."/>
            <person name="Wang H."/>
            <person name="Huang T."/>
            <person name="Liu B."/>
            <person name="Yang B."/>
            <person name="Yin L."/>
            <person name="Li B."/>
            <person name="Zhang Y."/>
            <person name="Zhang S."/>
            <person name="Jiang F."/>
            <person name="Zhang X."/>
            <person name="Ren Y."/>
            <person name="Wang B."/>
            <person name="Wang S."/>
            <person name="Lu Y."/>
            <person name="Wu K."/>
            <person name="Fan W."/>
            <person name="Wang G."/>
        </authorList>
    </citation>
    <scope>NUCLEOTIDE SEQUENCE</scope>
    <source>
        <strain evidence="2">12Hb</strain>
    </source>
</reference>